<dbReference type="EMBL" id="KB600878">
    <property type="protein sequence ID" value="EMP24514.1"/>
    <property type="molecule type" value="Genomic_DNA"/>
</dbReference>
<feature type="compositionally biased region" description="Polar residues" evidence="1">
    <location>
        <begin position="64"/>
        <end position="88"/>
    </location>
</feature>
<keyword evidence="3" id="KW-1185">Reference proteome</keyword>
<protein>
    <submittedName>
        <fullName evidence="2">Uncharacterized protein</fullName>
    </submittedName>
</protein>
<dbReference type="Proteomes" id="UP000031443">
    <property type="component" value="Unassembled WGS sequence"/>
</dbReference>
<gene>
    <name evidence="2" type="ORF">UY3_18439</name>
</gene>
<evidence type="ECO:0000313" key="2">
    <source>
        <dbReference type="EMBL" id="EMP24514.1"/>
    </source>
</evidence>
<dbReference type="AlphaFoldDB" id="M7AJF8"/>
<reference evidence="3" key="1">
    <citation type="journal article" date="2013" name="Nat. Genet.">
        <title>The draft genomes of soft-shell turtle and green sea turtle yield insights into the development and evolution of the turtle-specific body plan.</title>
        <authorList>
            <person name="Wang Z."/>
            <person name="Pascual-Anaya J."/>
            <person name="Zadissa A."/>
            <person name="Li W."/>
            <person name="Niimura Y."/>
            <person name="Huang Z."/>
            <person name="Li C."/>
            <person name="White S."/>
            <person name="Xiong Z."/>
            <person name="Fang D."/>
            <person name="Wang B."/>
            <person name="Ming Y."/>
            <person name="Chen Y."/>
            <person name="Zheng Y."/>
            <person name="Kuraku S."/>
            <person name="Pignatelli M."/>
            <person name="Herrero J."/>
            <person name="Beal K."/>
            <person name="Nozawa M."/>
            <person name="Li Q."/>
            <person name="Wang J."/>
            <person name="Zhang H."/>
            <person name="Yu L."/>
            <person name="Shigenobu S."/>
            <person name="Wang J."/>
            <person name="Liu J."/>
            <person name="Flicek P."/>
            <person name="Searle S."/>
            <person name="Wang J."/>
            <person name="Kuratani S."/>
            <person name="Yin Y."/>
            <person name="Aken B."/>
            <person name="Zhang G."/>
            <person name="Irie N."/>
        </authorList>
    </citation>
    <scope>NUCLEOTIDE SEQUENCE [LARGE SCALE GENOMIC DNA]</scope>
</reference>
<feature type="region of interest" description="Disordered" evidence="1">
    <location>
        <begin position="64"/>
        <end position="118"/>
    </location>
</feature>
<evidence type="ECO:0000256" key="1">
    <source>
        <dbReference type="SAM" id="MobiDB-lite"/>
    </source>
</evidence>
<feature type="compositionally biased region" description="Polar residues" evidence="1">
    <location>
        <begin position="98"/>
        <end position="107"/>
    </location>
</feature>
<sequence length="148" mass="16737">MMHSAAKKQELKEWRDSENRDRKENAACQNEAMERLLNIMECQADMLQAILALQTEQLRTRPSLQPLSQYSFSSSPQAPPTQSYQPPGSSLYPLHSTPAPSQSSTADSDYPLHSTPVPLQFGPAEVQYPLHCTPKEKVGYDPWMYKNL</sequence>
<organism evidence="2 3">
    <name type="scientific">Chelonia mydas</name>
    <name type="common">Green sea-turtle</name>
    <name type="synonym">Chelonia agassizi</name>
    <dbReference type="NCBI Taxonomy" id="8469"/>
    <lineage>
        <taxon>Eukaryota</taxon>
        <taxon>Metazoa</taxon>
        <taxon>Chordata</taxon>
        <taxon>Craniata</taxon>
        <taxon>Vertebrata</taxon>
        <taxon>Euteleostomi</taxon>
        <taxon>Archelosauria</taxon>
        <taxon>Testudinata</taxon>
        <taxon>Testudines</taxon>
        <taxon>Cryptodira</taxon>
        <taxon>Durocryptodira</taxon>
        <taxon>Americhelydia</taxon>
        <taxon>Chelonioidea</taxon>
        <taxon>Cheloniidae</taxon>
        <taxon>Chelonia</taxon>
    </lineage>
</organism>
<evidence type="ECO:0000313" key="3">
    <source>
        <dbReference type="Proteomes" id="UP000031443"/>
    </source>
</evidence>
<feature type="region of interest" description="Disordered" evidence="1">
    <location>
        <begin position="1"/>
        <end position="26"/>
    </location>
</feature>
<proteinExistence type="predicted"/>
<feature type="compositionally biased region" description="Basic and acidic residues" evidence="1">
    <location>
        <begin position="7"/>
        <end position="25"/>
    </location>
</feature>
<accession>M7AJF8</accession>
<name>M7AJF8_CHEMY</name>